<evidence type="ECO:0000256" key="8">
    <source>
        <dbReference type="SAM" id="MobiDB-lite"/>
    </source>
</evidence>
<feature type="transmembrane region" description="Helical" evidence="9">
    <location>
        <begin position="49"/>
        <end position="69"/>
    </location>
</feature>
<dbReference type="InterPro" id="IPR000522">
    <property type="entry name" value="ABC_transptr_permease_BtuC"/>
</dbReference>
<dbReference type="PANTHER" id="PTHR30472:SF25">
    <property type="entry name" value="ABC TRANSPORTER PERMEASE PROTEIN MJ0876-RELATED"/>
    <property type="match status" value="1"/>
</dbReference>
<feature type="transmembrane region" description="Helical" evidence="9">
    <location>
        <begin position="281"/>
        <end position="308"/>
    </location>
</feature>
<organism evidence="10 11">
    <name type="scientific">Corynebacterium oculi</name>
    <dbReference type="NCBI Taxonomy" id="1544416"/>
    <lineage>
        <taxon>Bacteria</taxon>
        <taxon>Bacillati</taxon>
        <taxon>Actinomycetota</taxon>
        <taxon>Actinomycetes</taxon>
        <taxon>Mycobacteriales</taxon>
        <taxon>Corynebacteriaceae</taxon>
        <taxon>Corynebacterium</taxon>
    </lineage>
</organism>
<keyword evidence="11" id="KW-1185">Reference proteome</keyword>
<comment type="caution">
    <text evidence="10">The sequence shown here is derived from an EMBL/GenBank/DDBJ whole genome shotgun (WGS) entry which is preliminary data.</text>
</comment>
<dbReference type="STRING" id="1544416.Cocul_02098"/>
<evidence type="ECO:0000256" key="1">
    <source>
        <dbReference type="ARBA" id="ARBA00004651"/>
    </source>
</evidence>
<dbReference type="AlphaFoldDB" id="A0A0Q0YKX8"/>
<dbReference type="PANTHER" id="PTHR30472">
    <property type="entry name" value="FERRIC ENTEROBACTIN TRANSPORT SYSTEM PERMEASE PROTEIN"/>
    <property type="match status" value="1"/>
</dbReference>
<keyword evidence="6 9" id="KW-1133">Transmembrane helix</keyword>
<feature type="transmembrane region" description="Helical" evidence="9">
    <location>
        <begin position="190"/>
        <end position="214"/>
    </location>
</feature>
<dbReference type="FunFam" id="1.10.3470.10:FF:000001">
    <property type="entry name" value="Vitamin B12 ABC transporter permease BtuC"/>
    <property type="match status" value="1"/>
</dbReference>
<dbReference type="CDD" id="cd06550">
    <property type="entry name" value="TM_ABC_iron-siderophores_like"/>
    <property type="match status" value="1"/>
</dbReference>
<feature type="transmembrane region" description="Helical" evidence="9">
    <location>
        <begin position="102"/>
        <end position="122"/>
    </location>
</feature>
<dbReference type="SUPFAM" id="SSF81345">
    <property type="entry name" value="ABC transporter involved in vitamin B12 uptake, BtuC"/>
    <property type="match status" value="1"/>
</dbReference>
<feature type="compositionally biased region" description="Low complexity" evidence="8">
    <location>
        <begin position="10"/>
        <end position="37"/>
    </location>
</feature>
<evidence type="ECO:0000256" key="2">
    <source>
        <dbReference type="ARBA" id="ARBA00007935"/>
    </source>
</evidence>
<reference evidence="10 11" key="1">
    <citation type="submission" date="2015-10" db="EMBL/GenBank/DDBJ databases">
        <title>Corynebacteirum lowii and Corynebacterium oculi species nova, derived from human clinical disease and and emended description of Corynebacterium mastiditis.</title>
        <authorList>
            <person name="Bernard K."/>
            <person name="Pacheco A.L."/>
            <person name="Mcdougall C."/>
            <person name="Burtx T."/>
            <person name="Weibe D."/>
            <person name="Tyler S."/>
            <person name="Olson A.B."/>
            <person name="Cnockaert M."/>
            <person name="Eguchi H."/>
            <person name="Kuwahara T."/>
            <person name="Nakayama-Imaohji H."/>
            <person name="Boudewijins M."/>
            <person name="Van Hoecke F."/>
            <person name="Bernier A.-M."/>
            <person name="Vandamme P."/>
        </authorList>
    </citation>
    <scope>NUCLEOTIDE SEQUENCE [LARGE SCALE GENOMIC DNA]</scope>
    <source>
        <strain evidence="10 11">NML 130210</strain>
    </source>
</reference>
<dbReference type="GO" id="GO:0033214">
    <property type="term" value="P:siderophore-iron import into cell"/>
    <property type="evidence" value="ECO:0007669"/>
    <property type="project" value="TreeGrafter"/>
</dbReference>
<feature type="transmembrane region" description="Helical" evidence="9">
    <location>
        <begin position="160"/>
        <end position="178"/>
    </location>
</feature>
<keyword evidence="4" id="KW-1003">Cell membrane</keyword>
<gene>
    <name evidence="10" type="primary">hmuU_2</name>
    <name evidence="10" type="ORF">Cocul_02098</name>
</gene>
<dbReference type="Gene3D" id="1.10.3470.10">
    <property type="entry name" value="ABC transporter involved in vitamin B12 uptake, BtuC"/>
    <property type="match status" value="1"/>
</dbReference>
<evidence type="ECO:0000313" key="10">
    <source>
        <dbReference type="EMBL" id="KQB83126.1"/>
    </source>
</evidence>
<sequence length="379" mass="38195">MSLGEADTRPGPAASGEPEGPALARLPQSGAGTSASESSALARRARARLLTLVALSVALLVSLAASLALGQFSLSFTEVGQALRAGPGGQELASSVIWQIRLPRIVLGLLVGAALAVAGTLLQGLFGNPLAEPSVIGVTSGAGVGAAAGIVFGLSFAGLATIPLLAFITGLLTAVAVYRLASFDREVRVLTLILTGIAVNAVAGAAISILIFLAPTSAREQIIFWQMGSLNGALWSHVGTVAAPIVACVLVACLIAGRLDVLSLGERAAEHVGLNVSATRVLIVGLSTALAASAVAFAGVIGFVGLIVPHILRQAIGPSHGWLMGLSCLGGGVLVTLSDLAARTLIPFADLPIGVFTALVGGPTFFLLLRRSLRRGDHA</sequence>
<comment type="subcellular location">
    <subcellularLocation>
        <location evidence="1">Cell membrane</location>
        <topology evidence="1">Multi-pass membrane protein</topology>
    </subcellularLocation>
</comment>
<name>A0A0Q0YKX8_9CORY</name>
<evidence type="ECO:0000256" key="7">
    <source>
        <dbReference type="ARBA" id="ARBA00023136"/>
    </source>
</evidence>
<dbReference type="Pfam" id="PF01032">
    <property type="entry name" value="FecCD"/>
    <property type="match status" value="1"/>
</dbReference>
<feature type="transmembrane region" description="Helical" evidence="9">
    <location>
        <begin position="348"/>
        <end position="369"/>
    </location>
</feature>
<evidence type="ECO:0000256" key="6">
    <source>
        <dbReference type="ARBA" id="ARBA00022989"/>
    </source>
</evidence>
<dbReference type="InterPro" id="IPR037294">
    <property type="entry name" value="ABC_BtuC-like"/>
</dbReference>
<evidence type="ECO:0000256" key="3">
    <source>
        <dbReference type="ARBA" id="ARBA00022448"/>
    </source>
</evidence>
<keyword evidence="7 9" id="KW-0472">Membrane</keyword>
<evidence type="ECO:0000313" key="11">
    <source>
        <dbReference type="Proteomes" id="UP000050517"/>
    </source>
</evidence>
<dbReference type="PATRIC" id="fig|1544416.3.peg.2093"/>
<evidence type="ECO:0000256" key="4">
    <source>
        <dbReference type="ARBA" id="ARBA00022475"/>
    </source>
</evidence>
<feature type="region of interest" description="Disordered" evidence="8">
    <location>
        <begin position="1"/>
        <end position="37"/>
    </location>
</feature>
<keyword evidence="5 9" id="KW-0812">Transmembrane</keyword>
<feature type="transmembrane region" description="Helical" evidence="9">
    <location>
        <begin position="320"/>
        <end position="341"/>
    </location>
</feature>
<feature type="transmembrane region" description="Helical" evidence="9">
    <location>
        <begin position="234"/>
        <end position="257"/>
    </location>
</feature>
<evidence type="ECO:0000256" key="5">
    <source>
        <dbReference type="ARBA" id="ARBA00022692"/>
    </source>
</evidence>
<keyword evidence="3" id="KW-0813">Transport</keyword>
<dbReference type="GO" id="GO:0005886">
    <property type="term" value="C:plasma membrane"/>
    <property type="evidence" value="ECO:0007669"/>
    <property type="project" value="UniProtKB-SubCell"/>
</dbReference>
<proteinExistence type="inferred from homology"/>
<dbReference type="EMBL" id="LKST01000004">
    <property type="protein sequence ID" value="KQB83126.1"/>
    <property type="molecule type" value="Genomic_DNA"/>
</dbReference>
<evidence type="ECO:0000256" key="9">
    <source>
        <dbReference type="SAM" id="Phobius"/>
    </source>
</evidence>
<dbReference type="Proteomes" id="UP000050517">
    <property type="component" value="Unassembled WGS sequence"/>
</dbReference>
<dbReference type="GO" id="GO:0022857">
    <property type="term" value="F:transmembrane transporter activity"/>
    <property type="evidence" value="ECO:0007669"/>
    <property type="project" value="InterPro"/>
</dbReference>
<feature type="transmembrane region" description="Helical" evidence="9">
    <location>
        <begin position="134"/>
        <end position="154"/>
    </location>
</feature>
<comment type="similarity">
    <text evidence="2">Belongs to the binding-protein-dependent transport system permease family. FecCD subfamily.</text>
</comment>
<protein>
    <submittedName>
        <fullName evidence="10">Hemin transport system permease protein HmuU</fullName>
    </submittedName>
</protein>
<accession>A0A0Q0YKX8</accession>